<sequence>MLRLPDLRHVLAGQANETLGEIFESYDLAVDALERFRKQSPREEAMIREYEQLCREIEQEVLILVSENKHLGVDDSSLGG</sequence>
<reference evidence="1 2" key="1">
    <citation type="submission" date="2019-03" db="EMBL/GenBank/DDBJ databases">
        <title>Genomic Encyclopedia of Type Strains, Phase IV (KMG-V): Genome sequencing to study the core and pangenomes of soil and plant-associated prokaryotes.</title>
        <authorList>
            <person name="Whitman W."/>
        </authorList>
    </citation>
    <scope>NUCLEOTIDE SEQUENCE [LARGE SCALE GENOMIC DNA]</scope>
    <source>
        <strain evidence="1 2">Hc14</strain>
    </source>
</reference>
<dbReference type="EMBL" id="SMBH01000001">
    <property type="protein sequence ID" value="TCU20384.1"/>
    <property type="molecule type" value="Genomic_DNA"/>
</dbReference>
<protein>
    <submittedName>
        <fullName evidence="1">Uncharacterized protein</fullName>
    </submittedName>
</protein>
<organism evidence="1 2">
    <name type="scientific">Rhizobium sullae</name>
    <name type="common">Rhizobium hedysari</name>
    <dbReference type="NCBI Taxonomy" id="50338"/>
    <lineage>
        <taxon>Bacteria</taxon>
        <taxon>Pseudomonadati</taxon>
        <taxon>Pseudomonadota</taxon>
        <taxon>Alphaproteobacteria</taxon>
        <taxon>Hyphomicrobiales</taxon>
        <taxon>Rhizobiaceae</taxon>
        <taxon>Rhizobium/Agrobacterium group</taxon>
        <taxon>Rhizobium</taxon>
    </lineage>
</organism>
<dbReference type="Proteomes" id="UP000294576">
    <property type="component" value="Unassembled WGS sequence"/>
</dbReference>
<dbReference type="AlphaFoldDB" id="A0A4R3QH94"/>
<evidence type="ECO:0000313" key="1">
    <source>
        <dbReference type="EMBL" id="TCU20384.1"/>
    </source>
</evidence>
<name>A0A4R3QH94_RHISU</name>
<gene>
    <name evidence="1" type="ORF">EV132_101451</name>
</gene>
<accession>A0A4R3QH94</accession>
<comment type="caution">
    <text evidence="1">The sequence shown here is derived from an EMBL/GenBank/DDBJ whole genome shotgun (WGS) entry which is preliminary data.</text>
</comment>
<dbReference type="RefSeq" id="WP_245505674.1">
    <property type="nucleotide sequence ID" value="NZ_SMBH01000001.1"/>
</dbReference>
<proteinExistence type="predicted"/>
<evidence type="ECO:0000313" key="2">
    <source>
        <dbReference type="Proteomes" id="UP000294576"/>
    </source>
</evidence>